<proteinExistence type="predicted"/>
<name>A0ABD3F1L5_9STRA</name>
<keyword evidence="2" id="KW-1185">Reference proteome</keyword>
<dbReference type="SUPFAM" id="SSF52058">
    <property type="entry name" value="L domain-like"/>
    <property type="match status" value="1"/>
</dbReference>
<sequence length="224" mass="25088">MTEGRLPAGFQSINMPLNLYDFEFCITNLRELPDDLDLKWFPGSYVIIEYSQLREVPASLIRLMPPYFSLSGNPISELPPEIFEIVGLTDLGIGDTKISELPHNVTQLSSTLTSVYVEGTQISSFWSWTDAFLGRPSIRGVPRSIYATDTVYCDDLERIKDGSVSIFNAGSSPEFSTQLMDPTKAALDDEIWSWVDCNPSISGFSGPLYPLDAEDMHNAIDWRE</sequence>
<dbReference type="Gene3D" id="3.80.10.10">
    <property type="entry name" value="Ribonuclease Inhibitor"/>
    <property type="match status" value="1"/>
</dbReference>
<organism evidence="1 2">
    <name type="scientific">Phytophthora oleae</name>
    <dbReference type="NCBI Taxonomy" id="2107226"/>
    <lineage>
        <taxon>Eukaryota</taxon>
        <taxon>Sar</taxon>
        <taxon>Stramenopiles</taxon>
        <taxon>Oomycota</taxon>
        <taxon>Peronosporomycetes</taxon>
        <taxon>Peronosporales</taxon>
        <taxon>Peronosporaceae</taxon>
        <taxon>Phytophthora</taxon>
    </lineage>
</organism>
<evidence type="ECO:0000313" key="1">
    <source>
        <dbReference type="EMBL" id="KAL3660608.1"/>
    </source>
</evidence>
<gene>
    <name evidence="1" type="ORF">V7S43_014363</name>
</gene>
<dbReference type="Proteomes" id="UP001632037">
    <property type="component" value="Unassembled WGS sequence"/>
</dbReference>
<comment type="caution">
    <text evidence="1">The sequence shown here is derived from an EMBL/GenBank/DDBJ whole genome shotgun (WGS) entry which is preliminary data.</text>
</comment>
<evidence type="ECO:0000313" key="2">
    <source>
        <dbReference type="Proteomes" id="UP001632037"/>
    </source>
</evidence>
<reference evidence="1 2" key="1">
    <citation type="submission" date="2024-09" db="EMBL/GenBank/DDBJ databases">
        <title>Genome sequencing and assembly of Phytophthora oleae, isolate VK10A, causative agent of rot of olive drupes.</title>
        <authorList>
            <person name="Conti Taguali S."/>
            <person name="Riolo M."/>
            <person name="La Spada F."/>
            <person name="Cacciola S.O."/>
            <person name="Dionisio G."/>
        </authorList>
    </citation>
    <scope>NUCLEOTIDE SEQUENCE [LARGE SCALE GENOMIC DNA]</scope>
    <source>
        <strain evidence="1 2">VK10A</strain>
    </source>
</reference>
<dbReference type="InterPro" id="IPR032675">
    <property type="entry name" value="LRR_dom_sf"/>
</dbReference>
<protein>
    <recommendedName>
        <fullName evidence="3">Leucine-rich repeat domain-containing protein</fullName>
    </recommendedName>
</protein>
<accession>A0ABD3F1L5</accession>
<dbReference type="AlphaFoldDB" id="A0ABD3F1L5"/>
<dbReference type="EMBL" id="JBIMZQ010000040">
    <property type="protein sequence ID" value="KAL3660608.1"/>
    <property type="molecule type" value="Genomic_DNA"/>
</dbReference>
<evidence type="ECO:0008006" key="3">
    <source>
        <dbReference type="Google" id="ProtNLM"/>
    </source>
</evidence>